<evidence type="ECO:0000256" key="7">
    <source>
        <dbReference type="SAM" id="Phobius"/>
    </source>
</evidence>
<evidence type="ECO:0000313" key="8">
    <source>
        <dbReference type="EMBL" id="PDX82119.1"/>
    </source>
</evidence>
<dbReference type="InterPro" id="IPR007341">
    <property type="entry name" value="Transgly_assoc"/>
</dbReference>
<evidence type="ECO:0000256" key="3">
    <source>
        <dbReference type="ARBA" id="ARBA00022475"/>
    </source>
</evidence>
<keyword evidence="5 7" id="KW-1133">Transmembrane helix</keyword>
<organism evidence="8 9">
    <name type="scientific">Faecalibacterium prausnitzii</name>
    <dbReference type="NCBI Taxonomy" id="853"/>
    <lineage>
        <taxon>Bacteria</taxon>
        <taxon>Bacillati</taxon>
        <taxon>Bacillota</taxon>
        <taxon>Clostridia</taxon>
        <taxon>Eubacteriales</taxon>
        <taxon>Oscillospiraceae</taxon>
        <taxon>Faecalibacterium</taxon>
    </lineage>
</organism>
<comment type="similarity">
    <text evidence="2">Belongs to the UPF0410 family.</text>
</comment>
<keyword evidence="6 7" id="KW-0472">Membrane</keyword>
<reference evidence="8 9" key="1">
    <citation type="journal article" date="2017" name="Front. Microbiol.">
        <title>New Insights into the Diversity of the Genus Faecalibacterium.</title>
        <authorList>
            <person name="Benevides L."/>
            <person name="Burman S."/>
            <person name="Martin R."/>
            <person name="Robert V."/>
            <person name="Thomas M."/>
            <person name="Miquel S."/>
            <person name="Chain F."/>
            <person name="Sokol H."/>
            <person name="Bermudez-Humaran L.G."/>
            <person name="Morrison M."/>
            <person name="Langella P."/>
            <person name="Azevedo V.A."/>
            <person name="Chatel J.M."/>
            <person name="Soares S."/>
        </authorList>
    </citation>
    <scope>NUCLEOTIDE SEQUENCE [LARGE SCALE GENOMIC DNA]</scope>
    <source>
        <strain evidence="8 9">CNCM I 4575</strain>
    </source>
</reference>
<evidence type="ECO:0000256" key="2">
    <source>
        <dbReference type="ARBA" id="ARBA00011006"/>
    </source>
</evidence>
<keyword evidence="3" id="KW-1003">Cell membrane</keyword>
<comment type="subcellular location">
    <subcellularLocation>
        <location evidence="1">Cell membrane</location>
        <topology evidence="1">Multi-pass membrane protein</topology>
    </subcellularLocation>
</comment>
<proteinExistence type="inferred from homology"/>
<evidence type="ECO:0000313" key="9">
    <source>
        <dbReference type="Proteomes" id="UP000220005"/>
    </source>
</evidence>
<feature type="transmembrane region" description="Helical" evidence="7">
    <location>
        <begin position="86"/>
        <end position="103"/>
    </location>
</feature>
<feature type="transmembrane region" description="Helical" evidence="7">
    <location>
        <begin position="7"/>
        <end position="24"/>
    </location>
</feature>
<evidence type="ECO:0000256" key="4">
    <source>
        <dbReference type="ARBA" id="ARBA00022692"/>
    </source>
</evidence>
<dbReference type="Proteomes" id="UP000220005">
    <property type="component" value="Unassembled WGS sequence"/>
</dbReference>
<dbReference type="RefSeq" id="WP_097838641.1">
    <property type="nucleotide sequence ID" value="NZ_NMTY01000004.1"/>
</dbReference>
<dbReference type="EMBL" id="NMTY01000004">
    <property type="protein sequence ID" value="PDX82119.1"/>
    <property type="molecule type" value="Genomic_DNA"/>
</dbReference>
<sequence length="109" mass="11240">MITLSILIVIALICAFVGCLMGLFSLVGLLASLVIGVLVGALAGYIAGRFMGTETSFARNAVLGVLGSFVGEFLFGMVGIHATGSFSSFVISILGACVCIWVDNKLFKG</sequence>
<keyword evidence="4 7" id="KW-0812">Transmembrane</keyword>
<feature type="transmembrane region" description="Helical" evidence="7">
    <location>
        <begin position="30"/>
        <end position="48"/>
    </location>
</feature>
<feature type="transmembrane region" description="Helical" evidence="7">
    <location>
        <begin position="60"/>
        <end position="80"/>
    </location>
</feature>
<name>A0A2A7ASQ0_9FIRM</name>
<evidence type="ECO:0000256" key="1">
    <source>
        <dbReference type="ARBA" id="ARBA00004651"/>
    </source>
</evidence>
<accession>A0A2A7ASQ0</accession>
<evidence type="ECO:0000256" key="6">
    <source>
        <dbReference type="ARBA" id="ARBA00023136"/>
    </source>
</evidence>
<protein>
    <submittedName>
        <fullName evidence="8">GlsB/YeaQ/YmgE family stress response membrane protein</fullName>
    </submittedName>
</protein>
<dbReference type="Pfam" id="PF04226">
    <property type="entry name" value="Transgly_assoc"/>
    <property type="match status" value="1"/>
</dbReference>
<dbReference type="AlphaFoldDB" id="A0A2A7ASQ0"/>
<comment type="caution">
    <text evidence="8">The sequence shown here is derived from an EMBL/GenBank/DDBJ whole genome shotgun (WGS) entry which is preliminary data.</text>
</comment>
<evidence type="ECO:0000256" key="5">
    <source>
        <dbReference type="ARBA" id="ARBA00022989"/>
    </source>
</evidence>
<gene>
    <name evidence="8" type="ORF">CGS58_01215</name>
</gene>
<dbReference type="GO" id="GO:0005886">
    <property type="term" value="C:plasma membrane"/>
    <property type="evidence" value="ECO:0007669"/>
    <property type="project" value="UniProtKB-SubCell"/>
</dbReference>